<accession>A0A814T127</accession>
<proteinExistence type="predicted"/>
<dbReference type="EMBL" id="CAJNOR010001510">
    <property type="protein sequence ID" value="CAF1155484.1"/>
    <property type="molecule type" value="Genomic_DNA"/>
</dbReference>
<evidence type="ECO:0000313" key="1">
    <source>
        <dbReference type="EMBL" id="CAF1155484.1"/>
    </source>
</evidence>
<name>A0A814T127_ADIRI</name>
<organism evidence="1 2">
    <name type="scientific">Adineta ricciae</name>
    <name type="common">Rotifer</name>
    <dbReference type="NCBI Taxonomy" id="249248"/>
    <lineage>
        <taxon>Eukaryota</taxon>
        <taxon>Metazoa</taxon>
        <taxon>Spiralia</taxon>
        <taxon>Gnathifera</taxon>
        <taxon>Rotifera</taxon>
        <taxon>Eurotatoria</taxon>
        <taxon>Bdelloidea</taxon>
        <taxon>Adinetida</taxon>
        <taxon>Adinetidae</taxon>
        <taxon>Adineta</taxon>
    </lineage>
</organism>
<dbReference type="AlphaFoldDB" id="A0A814T127"/>
<reference evidence="1" key="1">
    <citation type="submission" date="2021-02" db="EMBL/GenBank/DDBJ databases">
        <authorList>
            <person name="Nowell W R."/>
        </authorList>
    </citation>
    <scope>NUCLEOTIDE SEQUENCE</scope>
</reference>
<keyword evidence="2" id="KW-1185">Reference proteome</keyword>
<gene>
    <name evidence="1" type="ORF">XAT740_LOCUS21185</name>
</gene>
<evidence type="ECO:0000313" key="2">
    <source>
        <dbReference type="Proteomes" id="UP000663828"/>
    </source>
</evidence>
<protein>
    <submittedName>
        <fullName evidence="1">Uncharacterized protein</fullName>
    </submittedName>
</protein>
<dbReference type="Proteomes" id="UP000663828">
    <property type="component" value="Unassembled WGS sequence"/>
</dbReference>
<sequence length="597" mass="68675">MEENFKQDFIPISHSIDQLAEDVRIVTPKSSPPQQQFDRILPKREVLEEPVTTISLDRNVITLVTRNPLELMTGYDEVAPSSLEEALEPFSNDNYRLQYYIKEAKKKCYCPVGSILTRDESAAIYLYTMQLGSHELDRQLQAAFDSQDRSVLRPWFKYLNLLRSACDKLPENDGNIWQVTLNNENIRKKLASNQLLPLYTVFGTGMLSRTDIDNYRQQHPDKPLFATVLEGVKGKKLGNYSADEHKSAMILPGSKMSSMDSFSNDGTGLIVMHLKISNHVPDLKIPTPDHARHFVCQNKPCAHRCSGFHEIGHCHGFLTHVERSGARIPRDSTEKHRKSLEHGSSIPTVDYNGKSYHDSKLLSVFYWCLIQKCFLTNELINWNSSDQGFDTALWTSTISTTGLNERLQQCIDAFESRCSSWKLKLRPTKTELVHFSLHPRKKYKHPVDHTRYLGVIIDKRLNWQKHLEHIESRIGPRIGLLRYLSRISYDPNMKIMINVFKSIVRTIIIYDYPVRLTADQRIWNRLQIMQNKALRAALGLHIYTSTTYIHQISNVPKIDVYATGLLPKAIQTATIKNDTTLRNHLQDIFAQIKNNTS</sequence>
<comment type="caution">
    <text evidence="1">The sequence shown here is derived from an EMBL/GenBank/DDBJ whole genome shotgun (WGS) entry which is preliminary data.</text>
</comment>